<name>A0A0C2BF04_9BURK</name>
<accession>A0A0C2BF04</accession>
<evidence type="ECO:0000313" key="1">
    <source>
        <dbReference type="EMBL" id="KIF79815.1"/>
    </source>
</evidence>
<gene>
    <name evidence="1" type="ORF">TSA66_01560</name>
</gene>
<protein>
    <submittedName>
        <fullName evidence="1">Uncharacterized protein</fullName>
    </submittedName>
</protein>
<dbReference type="STRING" id="709839.TSA66_01560"/>
<sequence>MQMGMVYSQSAPEAPIEDAEAFMRSSAEMSALLASCFGSPNTMQVSADCSVEQCLDVPDSKLIDFLDFTRIGTRFRFDIFRLRNISFAFTERCKHFVQHACKA</sequence>
<organism evidence="1 2">
    <name type="scientific">Noviherbaspirillum autotrophicum</name>
    <dbReference type="NCBI Taxonomy" id="709839"/>
    <lineage>
        <taxon>Bacteria</taxon>
        <taxon>Pseudomonadati</taxon>
        <taxon>Pseudomonadota</taxon>
        <taxon>Betaproteobacteria</taxon>
        <taxon>Burkholderiales</taxon>
        <taxon>Oxalobacteraceae</taxon>
        <taxon>Noviherbaspirillum</taxon>
    </lineage>
</organism>
<dbReference type="AlphaFoldDB" id="A0A0C2BF04"/>
<comment type="caution">
    <text evidence="1">The sequence shown here is derived from an EMBL/GenBank/DDBJ whole genome shotgun (WGS) entry which is preliminary data.</text>
</comment>
<reference evidence="1 2" key="1">
    <citation type="submission" date="2014-12" db="EMBL/GenBank/DDBJ databases">
        <title>Denitrispirillum autotrophicum gen. nov., sp. nov., Denitrifying, Facultatively Autotrophic Bacteria Isolated from Rice Paddy Soil.</title>
        <authorList>
            <person name="Ishii S."/>
            <person name="Ashida N."/>
            <person name="Ohno H."/>
            <person name="Otsuka S."/>
            <person name="Yokota A."/>
            <person name="Senoo K."/>
        </authorList>
    </citation>
    <scope>NUCLEOTIDE SEQUENCE [LARGE SCALE GENOMIC DNA]</scope>
    <source>
        <strain evidence="1 2">TSA66</strain>
    </source>
</reference>
<dbReference type="EMBL" id="JWJG01000028">
    <property type="protein sequence ID" value="KIF79815.1"/>
    <property type="molecule type" value="Genomic_DNA"/>
</dbReference>
<keyword evidence="2" id="KW-1185">Reference proteome</keyword>
<evidence type="ECO:0000313" key="2">
    <source>
        <dbReference type="Proteomes" id="UP000031572"/>
    </source>
</evidence>
<dbReference type="Proteomes" id="UP000031572">
    <property type="component" value="Unassembled WGS sequence"/>
</dbReference>
<proteinExistence type="predicted"/>